<feature type="compositionally biased region" description="Polar residues" evidence="1">
    <location>
        <begin position="78"/>
        <end position="88"/>
    </location>
</feature>
<keyword evidence="3" id="KW-1185">Reference proteome</keyword>
<organism evidence="2 3">
    <name type="scientific">Actinomadura sediminis</name>
    <dbReference type="NCBI Taxonomy" id="1038904"/>
    <lineage>
        <taxon>Bacteria</taxon>
        <taxon>Bacillati</taxon>
        <taxon>Actinomycetota</taxon>
        <taxon>Actinomycetes</taxon>
        <taxon>Streptosporangiales</taxon>
        <taxon>Thermomonosporaceae</taxon>
        <taxon>Actinomadura</taxon>
    </lineage>
</organism>
<feature type="region of interest" description="Disordered" evidence="1">
    <location>
        <begin position="1"/>
        <end position="25"/>
    </location>
</feature>
<comment type="caution">
    <text evidence="2">The sequence shown here is derived from an EMBL/GenBank/DDBJ whole genome shotgun (WGS) entry which is preliminary data.</text>
</comment>
<dbReference type="RefSeq" id="WP_378298593.1">
    <property type="nucleotide sequence ID" value="NZ_JBHTJA010000020.1"/>
</dbReference>
<evidence type="ECO:0000313" key="2">
    <source>
        <dbReference type="EMBL" id="MFD0901374.1"/>
    </source>
</evidence>
<name>A0ABW3EPF0_9ACTN</name>
<feature type="region of interest" description="Disordered" evidence="1">
    <location>
        <begin position="44"/>
        <end position="88"/>
    </location>
</feature>
<gene>
    <name evidence="2" type="ORF">ACFQ11_13320</name>
</gene>
<reference evidence="3" key="1">
    <citation type="journal article" date="2019" name="Int. J. Syst. Evol. Microbiol.">
        <title>The Global Catalogue of Microorganisms (GCM) 10K type strain sequencing project: providing services to taxonomists for standard genome sequencing and annotation.</title>
        <authorList>
            <consortium name="The Broad Institute Genomics Platform"/>
            <consortium name="The Broad Institute Genome Sequencing Center for Infectious Disease"/>
            <person name="Wu L."/>
            <person name="Ma J."/>
        </authorList>
    </citation>
    <scope>NUCLEOTIDE SEQUENCE [LARGE SCALE GENOMIC DNA]</scope>
    <source>
        <strain evidence="3">JCM 31202</strain>
    </source>
</reference>
<proteinExistence type="predicted"/>
<accession>A0ABW3EPF0</accession>
<sequence length="88" mass="9035">MPSIPRPQGPWPRPQGPWPGTVNAKTGICHRTATAAWTFWTNGPALAETGARQRSPASTPPIPGGATSPGFGAGTLTVDDSSLTDPDS</sequence>
<dbReference type="Proteomes" id="UP001596972">
    <property type="component" value="Unassembled WGS sequence"/>
</dbReference>
<feature type="compositionally biased region" description="Pro residues" evidence="1">
    <location>
        <begin position="1"/>
        <end position="17"/>
    </location>
</feature>
<protein>
    <submittedName>
        <fullName evidence="2">Uncharacterized protein</fullName>
    </submittedName>
</protein>
<evidence type="ECO:0000313" key="3">
    <source>
        <dbReference type="Proteomes" id="UP001596972"/>
    </source>
</evidence>
<evidence type="ECO:0000256" key="1">
    <source>
        <dbReference type="SAM" id="MobiDB-lite"/>
    </source>
</evidence>
<dbReference type="EMBL" id="JBHTJA010000020">
    <property type="protein sequence ID" value="MFD0901374.1"/>
    <property type="molecule type" value="Genomic_DNA"/>
</dbReference>